<organism evidence="1 2">
    <name type="scientific">Mycena pura</name>
    <dbReference type="NCBI Taxonomy" id="153505"/>
    <lineage>
        <taxon>Eukaryota</taxon>
        <taxon>Fungi</taxon>
        <taxon>Dikarya</taxon>
        <taxon>Basidiomycota</taxon>
        <taxon>Agaricomycotina</taxon>
        <taxon>Agaricomycetes</taxon>
        <taxon>Agaricomycetidae</taxon>
        <taxon>Agaricales</taxon>
        <taxon>Marasmiineae</taxon>
        <taxon>Mycenaceae</taxon>
        <taxon>Mycena</taxon>
    </lineage>
</organism>
<sequence>MRWSKCHCCPCEGNCYCNIPYLAEQIDRFVNRVHRFGDAYLYQHLTGPQLAWASKRYHGHRVFPESIFDEMKAAGIY</sequence>
<dbReference type="EMBL" id="JARJCW010000066">
    <property type="protein sequence ID" value="KAJ7199878.1"/>
    <property type="molecule type" value="Genomic_DNA"/>
</dbReference>
<accession>A0AAD6V1N7</accession>
<reference evidence="1" key="1">
    <citation type="submission" date="2023-03" db="EMBL/GenBank/DDBJ databases">
        <title>Massive genome expansion in bonnet fungi (Mycena s.s.) driven by repeated elements and novel gene families across ecological guilds.</title>
        <authorList>
            <consortium name="Lawrence Berkeley National Laboratory"/>
            <person name="Harder C.B."/>
            <person name="Miyauchi S."/>
            <person name="Viragh M."/>
            <person name="Kuo A."/>
            <person name="Thoen E."/>
            <person name="Andreopoulos B."/>
            <person name="Lu D."/>
            <person name="Skrede I."/>
            <person name="Drula E."/>
            <person name="Henrissat B."/>
            <person name="Morin E."/>
            <person name="Kohler A."/>
            <person name="Barry K."/>
            <person name="LaButti K."/>
            <person name="Morin E."/>
            <person name="Salamov A."/>
            <person name="Lipzen A."/>
            <person name="Mereny Z."/>
            <person name="Hegedus B."/>
            <person name="Baldrian P."/>
            <person name="Stursova M."/>
            <person name="Weitz H."/>
            <person name="Taylor A."/>
            <person name="Grigoriev I.V."/>
            <person name="Nagy L.G."/>
            <person name="Martin F."/>
            <person name="Kauserud H."/>
        </authorList>
    </citation>
    <scope>NUCLEOTIDE SEQUENCE</scope>
    <source>
        <strain evidence="1">9144</strain>
    </source>
</reference>
<comment type="caution">
    <text evidence="1">The sequence shown here is derived from an EMBL/GenBank/DDBJ whole genome shotgun (WGS) entry which is preliminary data.</text>
</comment>
<dbReference type="Proteomes" id="UP001219525">
    <property type="component" value="Unassembled WGS sequence"/>
</dbReference>
<protein>
    <submittedName>
        <fullName evidence="1">Uncharacterized protein</fullName>
    </submittedName>
</protein>
<keyword evidence="2" id="KW-1185">Reference proteome</keyword>
<gene>
    <name evidence="1" type="ORF">GGX14DRAFT_372861</name>
</gene>
<dbReference type="AlphaFoldDB" id="A0AAD6V1N7"/>
<proteinExistence type="predicted"/>
<name>A0AAD6V1N7_9AGAR</name>
<evidence type="ECO:0000313" key="1">
    <source>
        <dbReference type="EMBL" id="KAJ7199878.1"/>
    </source>
</evidence>
<evidence type="ECO:0000313" key="2">
    <source>
        <dbReference type="Proteomes" id="UP001219525"/>
    </source>
</evidence>